<gene>
    <name evidence="7" type="ORF">GCM10009105_30050</name>
</gene>
<dbReference type="RefSeq" id="WP_343792578.1">
    <property type="nucleotide sequence ID" value="NZ_BAAAEU010000024.1"/>
</dbReference>
<evidence type="ECO:0000256" key="2">
    <source>
        <dbReference type="ARBA" id="ARBA00022692"/>
    </source>
</evidence>
<evidence type="ECO:0000256" key="4">
    <source>
        <dbReference type="ARBA" id="ARBA00023136"/>
    </source>
</evidence>
<comment type="caution">
    <text evidence="7">The sequence shown here is derived from an EMBL/GenBank/DDBJ whole genome shotgun (WGS) entry which is preliminary data.</text>
</comment>
<keyword evidence="8" id="KW-1185">Reference proteome</keyword>
<accession>A0ABN1IT67</accession>
<dbReference type="EMBL" id="BAAAEU010000024">
    <property type="protein sequence ID" value="GAA0720540.1"/>
    <property type="molecule type" value="Genomic_DNA"/>
</dbReference>
<keyword evidence="3 6" id="KW-1133">Transmembrane helix</keyword>
<evidence type="ECO:0000256" key="3">
    <source>
        <dbReference type="ARBA" id="ARBA00022989"/>
    </source>
</evidence>
<feature type="region of interest" description="Disordered" evidence="5">
    <location>
        <begin position="1"/>
        <end position="20"/>
    </location>
</feature>
<dbReference type="Pfam" id="PF09685">
    <property type="entry name" value="MamF_MmsF"/>
    <property type="match status" value="1"/>
</dbReference>
<protein>
    <submittedName>
        <fullName evidence="7">DUF4870 domain-containing protein</fullName>
    </submittedName>
</protein>
<keyword evidence="4 6" id="KW-0472">Membrane</keyword>
<keyword evidence="2 6" id="KW-0812">Transmembrane</keyword>
<reference evidence="7 8" key="1">
    <citation type="journal article" date="2019" name="Int. J. Syst. Evol. Microbiol.">
        <title>The Global Catalogue of Microorganisms (GCM) 10K type strain sequencing project: providing services to taxonomists for standard genome sequencing and annotation.</title>
        <authorList>
            <consortium name="The Broad Institute Genomics Platform"/>
            <consortium name="The Broad Institute Genome Sequencing Center for Infectious Disease"/>
            <person name="Wu L."/>
            <person name="Ma J."/>
        </authorList>
    </citation>
    <scope>NUCLEOTIDE SEQUENCE [LARGE SCALE GENOMIC DNA]</scope>
    <source>
        <strain evidence="7 8">JCM 15421</strain>
    </source>
</reference>
<sequence>MSENDNVVPPNPPQTSEPATQSSDERLWAMLGHLSAFSAFITGIGCVLGPLIVWLVKRDTLPFAADQAKEALNFNISVAIAFVALWVITFGTFFIGVILTVPLGLALFVGWVVFTIIAAIKANEGVAYRYPFTLRLVK</sequence>
<feature type="transmembrane region" description="Helical" evidence="6">
    <location>
        <begin position="34"/>
        <end position="56"/>
    </location>
</feature>
<feature type="transmembrane region" description="Helical" evidence="6">
    <location>
        <begin position="76"/>
        <end position="95"/>
    </location>
</feature>
<organism evidence="7 8">
    <name type="scientific">Dokdonella soli</name>
    <dbReference type="NCBI Taxonomy" id="529810"/>
    <lineage>
        <taxon>Bacteria</taxon>
        <taxon>Pseudomonadati</taxon>
        <taxon>Pseudomonadota</taxon>
        <taxon>Gammaproteobacteria</taxon>
        <taxon>Lysobacterales</taxon>
        <taxon>Rhodanobacteraceae</taxon>
        <taxon>Dokdonella</taxon>
    </lineage>
</organism>
<name>A0ABN1IT67_9GAMM</name>
<evidence type="ECO:0000256" key="5">
    <source>
        <dbReference type="SAM" id="MobiDB-lite"/>
    </source>
</evidence>
<proteinExistence type="predicted"/>
<feature type="transmembrane region" description="Helical" evidence="6">
    <location>
        <begin position="101"/>
        <end position="120"/>
    </location>
</feature>
<evidence type="ECO:0000256" key="1">
    <source>
        <dbReference type="ARBA" id="ARBA00004141"/>
    </source>
</evidence>
<dbReference type="Proteomes" id="UP001501523">
    <property type="component" value="Unassembled WGS sequence"/>
</dbReference>
<comment type="subcellular location">
    <subcellularLocation>
        <location evidence="1">Membrane</location>
        <topology evidence="1">Multi-pass membrane protein</topology>
    </subcellularLocation>
</comment>
<evidence type="ECO:0000313" key="7">
    <source>
        <dbReference type="EMBL" id="GAA0720540.1"/>
    </source>
</evidence>
<evidence type="ECO:0000256" key="6">
    <source>
        <dbReference type="SAM" id="Phobius"/>
    </source>
</evidence>
<evidence type="ECO:0000313" key="8">
    <source>
        <dbReference type="Proteomes" id="UP001501523"/>
    </source>
</evidence>
<dbReference type="InterPro" id="IPR019109">
    <property type="entry name" value="MamF_MmsF"/>
</dbReference>